<dbReference type="Gene3D" id="2.60.120.230">
    <property type="match status" value="1"/>
</dbReference>
<dbReference type="Proteomes" id="UP000321793">
    <property type="component" value="Unassembled WGS sequence"/>
</dbReference>
<sequence length="395" mass="41682">MHLRLAAVGVVAALTLTACGGTLPVNLRGEDSHGGSSHAASATPQKAKAEPEAPEVALRAGETFQEISMAAKYTPKAPYGSGTDDYRCFLVDPKFAQDMIVSGVKVEPDNPDAVHHVILYKVEPQDVAAAEAQDAQEPGDGWTCFGGTGIKGGPASQINSAEWVAAWAPGGGERVMADDIGIPLAKGSRIVMQMHYNLLVGNGADQSSARLRLTPASAGTKTPLQTMLLPAPVELPCRKGTPGELCARTPAVADIRKRFGEQVATADLLHLLCGPLKPGPTQSCTRPVTEPGQIRAVAGHMHLLGRSITVDVNKGTPQARRVLDLPVWNFDDQDAVALPKPVAVKKGDTLTVTCTHDQALRDVLPAYKGTKERYVAWGEGTTDEMCLGIVLLTRG</sequence>
<dbReference type="EMBL" id="BKBA01000002">
    <property type="protein sequence ID" value="GEQ12055.1"/>
    <property type="molecule type" value="Genomic_DNA"/>
</dbReference>
<accession>A0A512SVX3</accession>
<proteinExistence type="predicted"/>
<feature type="region of interest" description="Disordered" evidence="2">
    <location>
        <begin position="29"/>
        <end position="56"/>
    </location>
</feature>
<feature type="signal peptide" evidence="3">
    <location>
        <begin position="1"/>
        <end position="20"/>
    </location>
</feature>
<evidence type="ECO:0000313" key="5">
    <source>
        <dbReference type="EMBL" id="GEQ12055.1"/>
    </source>
</evidence>
<dbReference type="Pfam" id="PF03712">
    <property type="entry name" value="Cu2_monoox_C"/>
    <property type="match status" value="1"/>
</dbReference>
<name>A0A512SVX3_9MICO</name>
<evidence type="ECO:0000259" key="4">
    <source>
        <dbReference type="Pfam" id="PF03712"/>
    </source>
</evidence>
<feature type="domain" description="Copper type II ascorbate-dependent monooxygenase C-terminal" evidence="4">
    <location>
        <begin position="293"/>
        <end position="387"/>
    </location>
</feature>
<dbReference type="InterPro" id="IPR014784">
    <property type="entry name" value="Cu2_ascorb_mOase-like_C"/>
</dbReference>
<dbReference type="RefSeq" id="WP_147061602.1">
    <property type="nucleotide sequence ID" value="NZ_BAABDN010000001.1"/>
</dbReference>
<dbReference type="GO" id="GO:0005507">
    <property type="term" value="F:copper ion binding"/>
    <property type="evidence" value="ECO:0007669"/>
    <property type="project" value="InterPro"/>
</dbReference>
<gene>
    <name evidence="5" type="ORF">KLO01_01020</name>
</gene>
<comment type="caution">
    <text evidence="5">The sequence shown here is derived from an EMBL/GenBank/DDBJ whole genome shotgun (WGS) entry which is preliminary data.</text>
</comment>
<reference evidence="5 6" key="1">
    <citation type="submission" date="2019-07" db="EMBL/GenBank/DDBJ databases">
        <title>Whole genome shotgun sequence of Knoellia locipacati NBRC 109775.</title>
        <authorList>
            <person name="Hosoyama A."/>
            <person name="Uohara A."/>
            <person name="Ohji S."/>
            <person name="Ichikawa N."/>
        </authorList>
    </citation>
    <scope>NUCLEOTIDE SEQUENCE [LARGE SCALE GENOMIC DNA]</scope>
    <source>
        <strain evidence="5 6">NBRC 109775</strain>
    </source>
</reference>
<dbReference type="Gene3D" id="2.60.120.310">
    <property type="entry name" value="Copper type II, ascorbate-dependent monooxygenase, N-terminal domain"/>
    <property type="match status" value="1"/>
</dbReference>
<dbReference type="InterPro" id="IPR000945">
    <property type="entry name" value="DBH-like"/>
</dbReference>
<keyword evidence="6" id="KW-1185">Reference proteome</keyword>
<dbReference type="GO" id="GO:0004500">
    <property type="term" value="F:dopamine beta-monooxygenase activity"/>
    <property type="evidence" value="ECO:0007669"/>
    <property type="project" value="InterPro"/>
</dbReference>
<organism evidence="5 6">
    <name type="scientific">Knoellia locipacati</name>
    <dbReference type="NCBI Taxonomy" id="882824"/>
    <lineage>
        <taxon>Bacteria</taxon>
        <taxon>Bacillati</taxon>
        <taxon>Actinomycetota</taxon>
        <taxon>Actinomycetes</taxon>
        <taxon>Micrococcales</taxon>
        <taxon>Intrasporangiaceae</taxon>
        <taxon>Knoellia</taxon>
    </lineage>
</organism>
<evidence type="ECO:0000256" key="2">
    <source>
        <dbReference type="SAM" id="MobiDB-lite"/>
    </source>
</evidence>
<protein>
    <recommendedName>
        <fullName evidence="4">Copper type II ascorbate-dependent monooxygenase C-terminal domain-containing protein</fullName>
    </recommendedName>
</protein>
<keyword evidence="1" id="KW-1015">Disulfide bond</keyword>
<evidence type="ECO:0000313" key="6">
    <source>
        <dbReference type="Proteomes" id="UP000321793"/>
    </source>
</evidence>
<dbReference type="AlphaFoldDB" id="A0A512SVX3"/>
<dbReference type="PANTHER" id="PTHR10157:SF23">
    <property type="entry name" value="MOXD1 HOMOLOG 1"/>
    <property type="match status" value="1"/>
</dbReference>
<dbReference type="InterPro" id="IPR036939">
    <property type="entry name" value="Cu2_ascorb_mOase_N_sf"/>
</dbReference>
<evidence type="ECO:0000256" key="1">
    <source>
        <dbReference type="ARBA" id="ARBA00023157"/>
    </source>
</evidence>
<dbReference type="PANTHER" id="PTHR10157">
    <property type="entry name" value="DOPAMINE BETA HYDROXYLASE RELATED"/>
    <property type="match status" value="1"/>
</dbReference>
<evidence type="ECO:0000256" key="3">
    <source>
        <dbReference type="SAM" id="SignalP"/>
    </source>
</evidence>
<dbReference type="OrthoDB" id="9786191at2"/>
<dbReference type="PROSITE" id="PS51257">
    <property type="entry name" value="PROKAR_LIPOPROTEIN"/>
    <property type="match status" value="1"/>
</dbReference>
<dbReference type="SUPFAM" id="SSF49742">
    <property type="entry name" value="PHM/PNGase F"/>
    <property type="match status" value="2"/>
</dbReference>
<feature type="chain" id="PRO_5038370739" description="Copper type II ascorbate-dependent monooxygenase C-terminal domain-containing protein" evidence="3">
    <location>
        <begin position="21"/>
        <end position="395"/>
    </location>
</feature>
<dbReference type="InterPro" id="IPR008977">
    <property type="entry name" value="PHM/PNGase_F_dom_sf"/>
</dbReference>
<dbReference type="InterPro" id="IPR024548">
    <property type="entry name" value="Cu2_monoox_C"/>
</dbReference>
<keyword evidence="3" id="KW-0732">Signal</keyword>